<dbReference type="PRINTS" id="PR00745">
    <property type="entry name" value="GLHYDRLASE39"/>
</dbReference>
<evidence type="ECO:0000256" key="3">
    <source>
        <dbReference type="ARBA" id="ARBA00023295"/>
    </source>
</evidence>
<evidence type="ECO:0000313" key="6">
    <source>
        <dbReference type="EMBL" id="EJC83002.1"/>
    </source>
</evidence>
<dbReference type="Proteomes" id="UP000005732">
    <property type="component" value="Unassembled WGS sequence"/>
</dbReference>
<dbReference type="Gene3D" id="3.20.20.80">
    <property type="entry name" value="Glycosidases"/>
    <property type="match status" value="1"/>
</dbReference>
<dbReference type="AlphaFoldDB" id="J0CHE2"/>
<dbReference type="InterPro" id="IPR051923">
    <property type="entry name" value="Glycosyl_Hydrolase_39"/>
</dbReference>
<feature type="domain" description="Glycosyl hydrolases family 39 N-terminal catalytic" evidence="5">
    <location>
        <begin position="6"/>
        <end position="497"/>
    </location>
</feature>
<dbReference type="InterPro" id="IPR000514">
    <property type="entry name" value="Glyco_hydro_39"/>
</dbReference>
<evidence type="ECO:0000256" key="2">
    <source>
        <dbReference type="ARBA" id="ARBA00022801"/>
    </source>
</evidence>
<evidence type="ECO:0000259" key="5">
    <source>
        <dbReference type="Pfam" id="PF01229"/>
    </source>
</evidence>
<comment type="similarity">
    <text evidence="1">Belongs to the glycosyl hydrolase 39 family.</text>
</comment>
<dbReference type="GO" id="GO:0005975">
    <property type="term" value="P:carbohydrate metabolic process"/>
    <property type="evidence" value="ECO:0007669"/>
    <property type="project" value="InterPro"/>
</dbReference>
<evidence type="ECO:0000256" key="1">
    <source>
        <dbReference type="ARBA" id="ARBA00008875"/>
    </source>
</evidence>
<keyword evidence="3" id="KW-0326">Glycosidase</keyword>
<dbReference type="InterPro" id="IPR017853">
    <property type="entry name" value="GH"/>
</dbReference>
<dbReference type="PANTHER" id="PTHR12631:SF8">
    <property type="entry name" value="ALPHA-L-IDURONIDASE"/>
    <property type="match status" value="1"/>
</dbReference>
<keyword evidence="2 6" id="KW-0378">Hydrolase</keyword>
<evidence type="ECO:0000313" key="7">
    <source>
        <dbReference type="Proteomes" id="UP000005732"/>
    </source>
</evidence>
<dbReference type="GO" id="GO:0004553">
    <property type="term" value="F:hydrolase activity, hydrolyzing O-glycosyl compounds"/>
    <property type="evidence" value="ECO:0007669"/>
    <property type="project" value="InterPro"/>
</dbReference>
<dbReference type="EMBL" id="JH719394">
    <property type="protein sequence ID" value="EJC83002.1"/>
    <property type="molecule type" value="Genomic_DNA"/>
</dbReference>
<dbReference type="InterPro" id="IPR049166">
    <property type="entry name" value="GH39_cat"/>
</dbReference>
<dbReference type="OrthoDB" id="9815836at2"/>
<dbReference type="RefSeq" id="WP_003577533.1">
    <property type="nucleotide sequence ID" value="NZ_JH719394.1"/>
</dbReference>
<feature type="active site" description="Proton donor" evidence="4">
    <location>
        <position position="149"/>
    </location>
</feature>
<dbReference type="Gene3D" id="2.60.40.1500">
    <property type="entry name" value="Glycosyl hydrolase domain, family 39"/>
    <property type="match status" value="1"/>
</dbReference>
<dbReference type="PANTHER" id="PTHR12631">
    <property type="entry name" value="ALPHA-L-IDURONIDASE"/>
    <property type="match status" value="1"/>
</dbReference>
<evidence type="ECO:0000256" key="4">
    <source>
        <dbReference type="PIRSR" id="PIRSR600514-1"/>
    </source>
</evidence>
<proteinExistence type="inferred from homology"/>
<dbReference type="Pfam" id="PF01229">
    <property type="entry name" value="Glyco_hydro_39"/>
    <property type="match status" value="1"/>
</dbReference>
<accession>J0CHE2</accession>
<dbReference type="SUPFAM" id="SSF51445">
    <property type="entry name" value="(Trans)glycosidases"/>
    <property type="match status" value="1"/>
</dbReference>
<reference evidence="6 7" key="1">
    <citation type="submission" date="2012-02" db="EMBL/GenBank/DDBJ databases">
        <title>Improved High-Quality Draft Sequence of Rhizobium leguminosarum bv. trifolii WSM2297.</title>
        <authorList>
            <consortium name="US DOE Joint Genome Institute"/>
            <person name="Lucas S."/>
            <person name="Han J."/>
            <person name="Lapidus A."/>
            <person name="Cheng J.-F."/>
            <person name="Goodwin L."/>
            <person name="Pitluck S."/>
            <person name="Peters L."/>
            <person name="Ovchinnikova G."/>
            <person name="Zhang X."/>
            <person name="Detter J.C."/>
            <person name="Han C."/>
            <person name="Tapia R."/>
            <person name="Land M."/>
            <person name="Hauser L."/>
            <person name="Kyrpides N."/>
            <person name="Ivanova N."/>
            <person name="Pagani I."/>
            <person name="Brau L."/>
            <person name="Yates R."/>
            <person name="O'Hara G."/>
            <person name="Rui T."/>
            <person name="Howieson J."/>
            <person name="Reeve W."/>
            <person name="Woyke T."/>
        </authorList>
    </citation>
    <scope>NUCLEOTIDE SEQUENCE [LARGE SCALE GENOMIC DNA]</scope>
    <source>
        <strain evidence="6 7">WSM2297</strain>
    </source>
</reference>
<dbReference type="SUPFAM" id="SSF51011">
    <property type="entry name" value="Glycosyl hydrolase domain"/>
    <property type="match status" value="1"/>
</dbReference>
<protein>
    <submittedName>
        <fullName evidence="6">Glycosyl hydrolase family 39</fullName>
    </submittedName>
</protein>
<dbReference type="HOGENOM" id="CLU_028716_0_0_5"/>
<organism evidence="6 7">
    <name type="scientific">Rhizobium leguminosarum bv. trifolii WSM2297</name>
    <dbReference type="NCBI Taxonomy" id="754762"/>
    <lineage>
        <taxon>Bacteria</taxon>
        <taxon>Pseudomonadati</taxon>
        <taxon>Pseudomonadota</taxon>
        <taxon>Alphaproteobacteria</taxon>
        <taxon>Hyphomicrobiales</taxon>
        <taxon>Rhizobiaceae</taxon>
        <taxon>Rhizobium/Agrobacterium group</taxon>
        <taxon>Rhizobium</taxon>
    </lineage>
</organism>
<gene>
    <name evidence="6" type="ORF">Rleg4DRAFT_4740</name>
</gene>
<sequence>MRERTRINVDASQALRPFNRFWRGTGFSPAELLLEPEMRQMLAYIGGLPNEGIRYLRVHYLYNLLRSTGGEGRVVYDWSLLDRALDVMIEHRLKPFFELMGNPSGLFTDYEDMDQVKRWRDLVTVTVDRYGARYGMDELRSWYFETTNEADSGWWTYGVKGYANYYDACIAGLEAIDPSLPMGGPGTARTLSPIFRALMAHCDSGTSCLTGDGPPRIDYISIHEKGVNGSKDDLTPKTNAIVDRTLLVVDYLKEHHPRLAGLPIVNDECDPQLGWSDHHSWHGKAYYAGIIARIIEQHDRRIIAPKAANFTFLSNDHAFIGGWSQRTIFAYFGSRNFTKAQWEHKTDLDTLVTDIDRAPPFDIIKKPGLTSMELLATLGDTICKVTAEPPLAPDQDGLAILPTRLPGGGVSISLIHSVDAINRSGRTAVRLEVEGLVPGRHALCLLRIDEEFTNPMEVWEAQRDESNPRGPFEPVGAPPQPDEAQFAELRRAQEPALLHPISLVACEEGRISVDLDVPLPSLTQVLVVPDSGAPPAAPTGLVVERYLGLGGREERMLFWAAGDTGPAIFYDVLISTDGKSFEKVSPVPLISTAFLHMSPPQGAQYAVRARDAFGRHSELCVLRSGERSSSWI</sequence>
<name>J0CHE2_RHILT</name>